<dbReference type="PROSITE" id="PS51123">
    <property type="entry name" value="OMPA_2"/>
    <property type="match status" value="1"/>
</dbReference>
<keyword evidence="5" id="KW-1185">Reference proteome</keyword>
<dbReference type="InterPro" id="IPR039001">
    <property type="entry name" value="Pal"/>
</dbReference>
<gene>
    <name evidence="1 4" type="primary">pal</name>
    <name evidence="4" type="ORF">KP005_13915</name>
</gene>
<feature type="domain" description="OmpA-like" evidence="3">
    <location>
        <begin position="81"/>
        <end position="197"/>
    </location>
</feature>
<name>A0ABX8JIH8_9BACT</name>
<dbReference type="EMBL" id="CP076724">
    <property type="protein sequence ID" value="QWV96462.1"/>
    <property type="molecule type" value="Genomic_DNA"/>
</dbReference>
<proteinExistence type="inferred from homology"/>
<dbReference type="HAMAP" id="MF_02204">
    <property type="entry name" value="Pal"/>
    <property type="match status" value="1"/>
</dbReference>
<keyword evidence="1" id="KW-0732">Signal</keyword>
<dbReference type="PROSITE" id="PS51257">
    <property type="entry name" value="PROKAR_LIPOPROTEIN"/>
    <property type="match status" value="1"/>
</dbReference>
<dbReference type="InterPro" id="IPR006665">
    <property type="entry name" value="OmpA-like"/>
</dbReference>
<keyword evidence="1" id="KW-0564">Palmitate</keyword>
<dbReference type="NCBIfam" id="TIGR02802">
    <property type="entry name" value="Pal_lipo"/>
    <property type="match status" value="1"/>
</dbReference>
<dbReference type="PANTHER" id="PTHR30329">
    <property type="entry name" value="STATOR ELEMENT OF FLAGELLAR MOTOR COMPLEX"/>
    <property type="match status" value="1"/>
</dbReference>
<reference evidence="4 5" key="1">
    <citation type="submission" date="2021-06" db="EMBL/GenBank/DDBJ databases">
        <title>Gemonas diversity in paddy soil.</title>
        <authorList>
            <person name="Liu G."/>
        </authorList>
    </citation>
    <scope>NUCLEOTIDE SEQUENCE [LARGE SCALE GENOMIC DNA]</scope>
    <source>
        <strain evidence="4 5">RG29</strain>
    </source>
</reference>
<evidence type="ECO:0000313" key="4">
    <source>
        <dbReference type="EMBL" id="QWV96462.1"/>
    </source>
</evidence>
<keyword evidence="1 4" id="KW-0449">Lipoprotein</keyword>
<dbReference type="Pfam" id="PF00691">
    <property type="entry name" value="OmpA"/>
    <property type="match status" value="1"/>
</dbReference>
<evidence type="ECO:0000256" key="1">
    <source>
        <dbReference type="HAMAP-Rule" id="MF_02204"/>
    </source>
</evidence>
<sequence length="197" mass="21449">MKREVLTFVVLGFIAFGAVGCARHEMVKVEAPLAQSTTVAKPPEKAETPPQAAAPLKTEPAPIQVESVHPPPPAQLEPIPQAGELKASLQKIYFDFDSSLLSKEARDTLVKNADIMKNDPDVKIQIAGHCDERGSDEYNLALGVKRATAAQNYLTELGIPVDRLSVISYGEERPVDPGHNTTAWAVNRRAEFVVLEK</sequence>
<keyword evidence="1 2" id="KW-0472">Membrane</keyword>
<evidence type="ECO:0000259" key="3">
    <source>
        <dbReference type="PROSITE" id="PS51123"/>
    </source>
</evidence>
<dbReference type="InterPro" id="IPR050330">
    <property type="entry name" value="Bact_OuterMem_StrucFunc"/>
</dbReference>
<protein>
    <recommendedName>
        <fullName evidence="1">Peptidoglycan-associated lipoprotein</fullName>
        <shortName evidence="1">PAL</shortName>
    </recommendedName>
</protein>
<organism evidence="4 5">
    <name type="scientific">Geomonas diazotrophica</name>
    <dbReference type="NCBI Taxonomy" id="2843197"/>
    <lineage>
        <taxon>Bacteria</taxon>
        <taxon>Pseudomonadati</taxon>
        <taxon>Thermodesulfobacteriota</taxon>
        <taxon>Desulfuromonadia</taxon>
        <taxon>Geobacterales</taxon>
        <taxon>Geobacteraceae</taxon>
        <taxon>Geomonas</taxon>
    </lineage>
</organism>
<accession>A0ABX8JIH8</accession>
<comment type="subcellular location">
    <subcellularLocation>
        <location evidence="1">Cell outer membrane</location>
        <topology evidence="1">Lipid-anchor</topology>
    </subcellularLocation>
</comment>
<keyword evidence="1" id="KW-0998">Cell outer membrane</keyword>
<dbReference type="InterPro" id="IPR014169">
    <property type="entry name" value="Pal_lipo_C"/>
</dbReference>
<dbReference type="CDD" id="cd07185">
    <property type="entry name" value="OmpA_C-like"/>
    <property type="match status" value="1"/>
</dbReference>
<evidence type="ECO:0000313" key="5">
    <source>
        <dbReference type="Proteomes" id="UP000683493"/>
    </source>
</evidence>
<evidence type="ECO:0000256" key="2">
    <source>
        <dbReference type="PROSITE-ProRule" id="PRU00473"/>
    </source>
</evidence>
<dbReference type="PANTHER" id="PTHR30329:SF21">
    <property type="entry name" value="LIPOPROTEIN YIAD-RELATED"/>
    <property type="match status" value="1"/>
</dbReference>
<dbReference type="Proteomes" id="UP000683493">
    <property type="component" value="Chromosome"/>
</dbReference>
<comment type="similarity">
    <text evidence="1">Belongs to the Pal lipoprotein family.</text>
</comment>